<sequence>MHENLFSIVSNQLSAISYQRTQGLMITVRRELITVFQIKYRGNSSGIAPVVSEQLIKNL</sequence>
<organism evidence="1 2">
    <name type="scientific">Desulfonema magnum</name>
    <dbReference type="NCBI Taxonomy" id="45655"/>
    <lineage>
        <taxon>Bacteria</taxon>
        <taxon>Pseudomonadati</taxon>
        <taxon>Thermodesulfobacteriota</taxon>
        <taxon>Desulfobacteria</taxon>
        <taxon>Desulfobacterales</taxon>
        <taxon>Desulfococcaceae</taxon>
        <taxon>Desulfonema</taxon>
    </lineage>
</organism>
<dbReference type="AlphaFoldDB" id="A0A975BVR9"/>
<reference evidence="1" key="1">
    <citation type="journal article" date="2021" name="Microb. Physiol.">
        <title>Proteogenomic Insights into the Physiology of Marine, Sulfate-Reducing, Filamentous Desulfonema limicola and Desulfonema magnum.</title>
        <authorList>
            <person name="Schnaars V."/>
            <person name="Wohlbrand L."/>
            <person name="Scheve S."/>
            <person name="Hinrichs C."/>
            <person name="Reinhardt R."/>
            <person name="Rabus R."/>
        </authorList>
    </citation>
    <scope>NUCLEOTIDE SEQUENCE</scope>
    <source>
        <strain evidence="1">4be13</strain>
    </source>
</reference>
<evidence type="ECO:0000313" key="2">
    <source>
        <dbReference type="Proteomes" id="UP000663722"/>
    </source>
</evidence>
<dbReference type="Proteomes" id="UP000663722">
    <property type="component" value="Chromosome"/>
</dbReference>
<proteinExistence type="predicted"/>
<gene>
    <name evidence="1" type="ORF">dnm_088090</name>
</gene>
<evidence type="ECO:0000313" key="1">
    <source>
        <dbReference type="EMBL" id="QTA92720.1"/>
    </source>
</evidence>
<dbReference type="KEGG" id="dmm:dnm_088090"/>
<name>A0A975BVR9_9BACT</name>
<protein>
    <submittedName>
        <fullName evidence="1">Uncharacterized protein</fullName>
    </submittedName>
</protein>
<keyword evidence="2" id="KW-1185">Reference proteome</keyword>
<accession>A0A975BVR9</accession>
<dbReference type="EMBL" id="CP061800">
    <property type="protein sequence ID" value="QTA92720.1"/>
    <property type="molecule type" value="Genomic_DNA"/>
</dbReference>